<keyword evidence="3" id="KW-1185">Reference proteome</keyword>
<evidence type="ECO:0000313" key="3">
    <source>
        <dbReference type="Proteomes" id="UP000026915"/>
    </source>
</evidence>
<dbReference type="Gramene" id="EOY01417">
    <property type="protein sequence ID" value="EOY01417"/>
    <property type="gene ID" value="TCM_011311"/>
</dbReference>
<reference evidence="2 3" key="1">
    <citation type="journal article" date="2013" name="Genome Biol.">
        <title>The genome sequence of the most widely cultivated cacao type and its use to identify candidate genes regulating pod color.</title>
        <authorList>
            <person name="Motamayor J.C."/>
            <person name="Mockaitis K."/>
            <person name="Schmutz J."/>
            <person name="Haiminen N."/>
            <person name="Iii D.L."/>
            <person name="Cornejo O."/>
            <person name="Findley S.D."/>
            <person name="Zheng P."/>
            <person name="Utro F."/>
            <person name="Royaert S."/>
            <person name="Saski C."/>
            <person name="Jenkins J."/>
            <person name="Podicheti R."/>
            <person name="Zhao M."/>
            <person name="Scheffler B.E."/>
            <person name="Stack J.C."/>
            <person name="Feltus F.A."/>
            <person name="Mustiga G.M."/>
            <person name="Amores F."/>
            <person name="Phillips W."/>
            <person name="Marelli J.P."/>
            <person name="May G.D."/>
            <person name="Shapiro H."/>
            <person name="Ma J."/>
            <person name="Bustamante C.D."/>
            <person name="Schnell R.J."/>
            <person name="Main D."/>
            <person name="Gilbert D."/>
            <person name="Parida L."/>
            <person name="Kuhn D.N."/>
        </authorList>
    </citation>
    <scope>NUCLEOTIDE SEQUENCE [LARGE SCALE GENOMIC DNA]</scope>
    <source>
        <strain evidence="3">cv. Matina 1-6</strain>
    </source>
</reference>
<dbReference type="Proteomes" id="UP000026915">
    <property type="component" value="Chromosome 2"/>
</dbReference>
<sequence>MTTAMTQWHPPVRLEMISTAPDPFVEQGRGNSDDPAAPRWPPLVLPDKPVEVVFKGDKGQMEVVMGCLNEFVAASGLAISLPKSKLFVSPNVSCALLIV</sequence>
<gene>
    <name evidence="2" type="ORF">TCM_011311</name>
</gene>
<dbReference type="AlphaFoldDB" id="A0A061EAI8"/>
<evidence type="ECO:0000256" key="1">
    <source>
        <dbReference type="SAM" id="MobiDB-lite"/>
    </source>
</evidence>
<evidence type="ECO:0000313" key="2">
    <source>
        <dbReference type="EMBL" id="EOY01417.1"/>
    </source>
</evidence>
<feature type="region of interest" description="Disordered" evidence="1">
    <location>
        <begin position="19"/>
        <end position="41"/>
    </location>
</feature>
<organism evidence="2 3">
    <name type="scientific">Theobroma cacao</name>
    <name type="common">Cacao</name>
    <name type="synonym">Cocoa</name>
    <dbReference type="NCBI Taxonomy" id="3641"/>
    <lineage>
        <taxon>Eukaryota</taxon>
        <taxon>Viridiplantae</taxon>
        <taxon>Streptophyta</taxon>
        <taxon>Embryophyta</taxon>
        <taxon>Tracheophyta</taxon>
        <taxon>Spermatophyta</taxon>
        <taxon>Magnoliopsida</taxon>
        <taxon>eudicotyledons</taxon>
        <taxon>Gunneridae</taxon>
        <taxon>Pentapetalae</taxon>
        <taxon>rosids</taxon>
        <taxon>malvids</taxon>
        <taxon>Malvales</taxon>
        <taxon>Malvaceae</taxon>
        <taxon>Byttnerioideae</taxon>
        <taxon>Theobroma</taxon>
    </lineage>
</organism>
<protein>
    <submittedName>
        <fullName evidence="2">Uncharacterized protein</fullName>
    </submittedName>
</protein>
<dbReference type="InParanoid" id="A0A061EAI8"/>
<dbReference type="EMBL" id="CM001880">
    <property type="protein sequence ID" value="EOY01417.1"/>
    <property type="molecule type" value="Genomic_DNA"/>
</dbReference>
<accession>A0A061EAI8</accession>
<name>A0A061EAI8_THECC</name>
<dbReference type="HOGENOM" id="CLU_2324908_0_0_1"/>
<proteinExistence type="predicted"/>